<keyword evidence="3" id="KW-1003">Cell membrane</keyword>
<evidence type="ECO:0000256" key="7">
    <source>
        <dbReference type="ARBA" id="ARBA00033993"/>
    </source>
</evidence>
<dbReference type="AlphaFoldDB" id="A0AAW2HPJ7"/>
<feature type="transmembrane region" description="Helical" evidence="9">
    <location>
        <begin position="176"/>
        <end position="196"/>
    </location>
</feature>
<comment type="similarity">
    <text evidence="2">Belongs to the urea transporter family.</text>
</comment>
<evidence type="ECO:0000256" key="2">
    <source>
        <dbReference type="ARBA" id="ARBA00005914"/>
    </source>
</evidence>
<feature type="transmembrane region" description="Helical" evidence="9">
    <location>
        <begin position="114"/>
        <end position="132"/>
    </location>
</feature>
<dbReference type="InterPro" id="IPR029020">
    <property type="entry name" value="Ammonium/urea_transptr"/>
</dbReference>
<dbReference type="PANTHER" id="PTHR10464">
    <property type="entry name" value="UREA TRANSPORTER"/>
    <property type="match status" value="1"/>
</dbReference>
<evidence type="ECO:0000256" key="6">
    <source>
        <dbReference type="ARBA" id="ARBA00023136"/>
    </source>
</evidence>
<feature type="transmembrane region" description="Helical" evidence="9">
    <location>
        <begin position="144"/>
        <end position="164"/>
    </location>
</feature>
<evidence type="ECO:0000256" key="9">
    <source>
        <dbReference type="SAM" id="Phobius"/>
    </source>
</evidence>
<dbReference type="GO" id="GO:0015204">
    <property type="term" value="F:urea transmembrane transporter activity"/>
    <property type="evidence" value="ECO:0007669"/>
    <property type="project" value="InterPro"/>
</dbReference>
<evidence type="ECO:0000256" key="1">
    <source>
        <dbReference type="ARBA" id="ARBA00004651"/>
    </source>
</evidence>
<evidence type="ECO:0000313" key="10">
    <source>
        <dbReference type="EMBL" id="KAL0271763.1"/>
    </source>
</evidence>
<dbReference type="PANTHER" id="PTHR10464:SF4">
    <property type="entry name" value="UREA TRANSPORTER"/>
    <property type="match status" value="1"/>
</dbReference>
<protein>
    <recommendedName>
        <fullName evidence="11">Urea transporter</fullName>
    </recommendedName>
</protein>
<organism evidence="10">
    <name type="scientific">Menopon gallinae</name>
    <name type="common">poultry shaft louse</name>
    <dbReference type="NCBI Taxonomy" id="328185"/>
    <lineage>
        <taxon>Eukaryota</taxon>
        <taxon>Metazoa</taxon>
        <taxon>Ecdysozoa</taxon>
        <taxon>Arthropoda</taxon>
        <taxon>Hexapoda</taxon>
        <taxon>Insecta</taxon>
        <taxon>Pterygota</taxon>
        <taxon>Neoptera</taxon>
        <taxon>Paraneoptera</taxon>
        <taxon>Psocodea</taxon>
        <taxon>Troctomorpha</taxon>
        <taxon>Phthiraptera</taxon>
        <taxon>Amblycera</taxon>
        <taxon>Menoponidae</taxon>
        <taxon>Menopon</taxon>
    </lineage>
</organism>
<keyword evidence="5 9" id="KW-1133">Transmembrane helix</keyword>
<evidence type="ECO:0000256" key="8">
    <source>
        <dbReference type="SAM" id="MobiDB-lite"/>
    </source>
</evidence>
<feature type="transmembrane region" description="Helical" evidence="9">
    <location>
        <begin position="396"/>
        <end position="418"/>
    </location>
</feature>
<feature type="transmembrane region" description="Helical" evidence="9">
    <location>
        <begin position="309"/>
        <end position="342"/>
    </location>
</feature>
<feature type="transmembrane region" description="Helical" evidence="9">
    <location>
        <begin position="84"/>
        <end position="102"/>
    </location>
</feature>
<comment type="caution">
    <text evidence="10">The sequence shown here is derived from an EMBL/GenBank/DDBJ whole genome shotgun (WGS) entry which is preliminary data.</text>
</comment>
<proteinExistence type="inferred from homology"/>
<accession>A0AAW2HPJ7</accession>
<keyword evidence="6 9" id="KW-0472">Membrane</keyword>
<evidence type="ECO:0000256" key="5">
    <source>
        <dbReference type="ARBA" id="ARBA00022989"/>
    </source>
</evidence>
<feature type="region of interest" description="Disordered" evidence="8">
    <location>
        <begin position="215"/>
        <end position="237"/>
    </location>
</feature>
<dbReference type="Gene3D" id="1.10.3430.10">
    <property type="entry name" value="Ammonium transporter AmtB like domains"/>
    <property type="match status" value="2"/>
</dbReference>
<dbReference type="Pfam" id="PF03253">
    <property type="entry name" value="UT"/>
    <property type="match status" value="2"/>
</dbReference>
<evidence type="ECO:0000256" key="4">
    <source>
        <dbReference type="ARBA" id="ARBA00022692"/>
    </source>
</evidence>
<keyword evidence="4 9" id="KW-0812">Transmembrane</keyword>
<feature type="transmembrane region" description="Helical" evidence="9">
    <location>
        <begin position="354"/>
        <end position="384"/>
    </location>
</feature>
<gene>
    <name evidence="10" type="ORF">PYX00_008758</name>
</gene>
<name>A0AAW2HPJ7_9NEOP</name>
<reference evidence="10" key="1">
    <citation type="journal article" date="2024" name="Gigascience">
        <title>Chromosome-level genome of the poultry shaft louse Menopon gallinae provides insight into the host-switching and adaptive evolution of parasitic lice.</title>
        <authorList>
            <person name="Xu Y."/>
            <person name="Ma L."/>
            <person name="Liu S."/>
            <person name="Liang Y."/>
            <person name="Liu Q."/>
            <person name="He Z."/>
            <person name="Tian L."/>
            <person name="Duan Y."/>
            <person name="Cai W."/>
            <person name="Li H."/>
            <person name="Song F."/>
        </authorList>
    </citation>
    <scope>NUCLEOTIDE SEQUENCE</scope>
    <source>
        <strain evidence="10">Cailab_2023a</strain>
    </source>
</reference>
<comment type="catalytic activity">
    <reaction evidence="7">
        <text>urea(in) = urea(out)</text>
        <dbReference type="Rhea" id="RHEA:32799"/>
        <dbReference type="ChEBI" id="CHEBI:16199"/>
    </reaction>
</comment>
<evidence type="ECO:0000256" key="3">
    <source>
        <dbReference type="ARBA" id="ARBA00022475"/>
    </source>
</evidence>
<sequence length="469" mass="51538">MSESDTLSKPSKFFGKDAREKFLVFAGDCELINEYLHLKSQGSVFVLLRYINSLLRSFGYVIFANNPISGFIIMVSILSADPTAGLAAVLCSTLSFLFALILKQDSLGNLNGFFGYNAVLLGTCTAGLLPRLYDSVSVDEPKFWLFLIFTTFVSVYVTSALANLFRYLGQHPIPCFLLPFNFLQYILIFCLLNNSVPPTVLSEHLLRAPGRADLVPSASPPSERYPPNAERTGEGLLPSRDELSRSADLANGTPSVVSELPLDEDRIPGNVSADTSANGQIVWNWGRVFSGTIVSASRVYGLDHVPASAFILLALMFYSPITTLFCYTGSVIATLLGTAFAARPEEVYDGLWGYNGFLCGGALAGFGFVLTVHSALLTFGAVLFSTVLQHCLTPMFSALDVPMFAVPFNLTAILFLFVTSDSEKALSRPANYTFPEKHRYEFNRRFRREFEGYPRRARVAETSTSKSDV</sequence>
<dbReference type="GO" id="GO:0005886">
    <property type="term" value="C:plasma membrane"/>
    <property type="evidence" value="ECO:0007669"/>
    <property type="project" value="UniProtKB-SubCell"/>
</dbReference>
<feature type="transmembrane region" description="Helical" evidence="9">
    <location>
        <begin position="58"/>
        <end position="78"/>
    </location>
</feature>
<dbReference type="InterPro" id="IPR004937">
    <property type="entry name" value="Urea_transporter"/>
</dbReference>
<comment type="subcellular location">
    <subcellularLocation>
        <location evidence="1">Cell membrane</location>
        <topology evidence="1">Multi-pass membrane protein</topology>
    </subcellularLocation>
</comment>
<evidence type="ECO:0008006" key="11">
    <source>
        <dbReference type="Google" id="ProtNLM"/>
    </source>
</evidence>
<dbReference type="EMBL" id="JARGDH010000004">
    <property type="protein sequence ID" value="KAL0271763.1"/>
    <property type="molecule type" value="Genomic_DNA"/>
</dbReference>